<dbReference type="OrthoDB" id="9810361at2"/>
<dbReference type="Pfam" id="PF03692">
    <property type="entry name" value="CxxCxxCC"/>
    <property type="match status" value="1"/>
</dbReference>
<proteinExistence type="predicted"/>
<evidence type="ECO:0008006" key="3">
    <source>
        <dbReference type="Google" id="ProtNLM"/>
    </source>
</evidence>
<accession>A0A290Q979</accession>
<evidence type="ECO:0000313" key="1">
    <source>
        <dbReference type="EMBL" id="ATC65265.1"/>
    </source>
</evidence>
<organism evidence="1 2">
    <name type="scientific">Nibricoccus aquaticus</name>
    <dbReference type="NCBI Taxonomy" id="2576891"/>
    <lineage>
        <taxon>Bacteria</taxon>
        <taxon>Pseudomonadati</taxon>
        <taxon>Verrucomicrobiota</taxon>
        <taxon>Opitutia</taxon>
        <taxon>Opitutales</taxon>
        <taxon>Opitutaceae</taxon>
        <taxon>Nibricoccus</taxon>
    </lineage>
</organism>
<keyword evidence="2" id="KW-1185">Reference proteome</keyword>
<dbReference type="RefSeq" id="WP_096056896.1">
    <property type="nucleotide sequence ID" value="NZ_CP023344.1"/>
</dbReference>
<dbReference type="KEGG" id="vbh:CMV30_15630"/>
<protein>
    <recommendedName>
        <fullName evidence="3">Zinc/iron-chelating domain-containing protein</fullName>
    </recommendedName>
</protein>
<dbReference type="AlphaFoldDB" id="A0A290Q979"/>
<sequence length="123" mass="13622">MQRTPLTSADNINKFSHERSPENVPTVCVRSINIHDDLPDCAGCGRCCHLVVELRPGDLVPEELVVTHDGARCMDQHSDGACVALHPVTRLCTIYETRPQTCRDFNRGESLCRQILGRPSLVG</sequence>
<reference evidence="1 2" key="1">
    <citation type="submission" date="2017-09" db="EMBL/GenBank/DDBJ databases">
        <title>Complete genome sequence of Verrucomicrobial strain HZ-65, isolated from freshwater.</title>
        <authorList>
            <person name="Choi A."/>
        </authorList>
    </citation>
    <scope>NUCLEOTIDE SEQUENCE [LARGE SCALE GENOMIC DNA]</scope>
    <source>
        <strain evidence="1 2">HZ-65</strain>
    </source>
</reference>
<dbReference type="InterPro" id="IPR005358">
    <property type="entry name" value="Puta_zinc/iron-chelating_dom"/>
</dbReference>
<gene>
    <name evidence="1" type="ORF">CMV30_15630</name>
</gene>
<name>A0A290Q979_9BACT</name>
<evidence type="ECO:0000313" key="2">
    <source>
        <dbReference type="Proteomes" id="UP000217265"/>
    </source>
</evidence>
<dbReference type="EMBL" id="CP023344">
    <property type="protein sequence ID" value="ATC65265.1"/>
    <property type="molecule type" value="Genomic_DNA"/>
</dbReference>
<dbReference type="Proteomes" id="UP000217265">
    <property type="component" value="Chromosome"/>
</dbReference>